<evidence type="ECO:0000313" key="2">
    <source>
        <dbReference type="EMBL" id="MDF2259015.1"/>
    </source>
</evidence>
<protein>
    <submittedName>
        <fullName evidence="2">Alpha/beta fold hydrolase</fullName>
    </submittedName>
</protein>
<dbReference type="Gene3D" id="3.40.50.1820">
    <property type="entry name" value="alpha/beta hydrolase"/>
    <property type="match status" value="1"/>
</dbReference>
<keyword evidence="3" id="KW-1185">Reference proteome</keyword>
<organism evidence="2 3">
    <name type="scientific">Streptantibioticus ferralitis</name>
    <dbReference type="NCBI Taxonomy" id="236510"/>
    <lineage>
        <taxon>Bacteria</taxon>
        <taxon>Bacillati</taxon>
        <taxon>Actinomycetota</taxon>
        <taxon>Actinomycetes</taxon>
        <taxon>Kitasatosporales</taxon>
        <taxon>Streptomycetaceae</taxon>
        <taxon>Streptantibioticus</taxon>
    </lineage>
</organism>
<feature type="signal peptide" evidence="1">
    <location>
        <begin position="1"/>
        <end position="34"/>
    </location>
</feature>
<dbReference type="RefSeq" id="WP_275818469.1">
    <property type="nucleotide sequence ID" value="NZ_BAAANM010000006.1"/>
</dbReference>
<keyword evidence="1" id="KW-0732">Signal</keyword>
<dbReference type="PANTHER" id="PTHR43265">
    <property type="entry name" value="ESTERASE ESTD"/>
    <property type="match status" value="1"/>
</dbReference>
<sequence>MRWRNTTWRRRTLAVLLAAVAVTTAGPVSGTAEAATSTRSPALVPASDRQVRFTADGTTAYGTVHIPAHRAGHRLAAALLISGSGLTDRNGDQPPSFTPHTLALFASTLGDDCVMSLRFDKYGTGRTGWGRYKDSDHIDMAAYTRQAVAAYDTLRAQPEADPHALLIVGHSEGGLQALFVDRSVQSKPAGLALIAPQDTRLLDTIDYQLAGLLDRAVAVGRLSAQQARSNKAGVSRAIADFRAHRQVNTSGLPPSIATLLNAMFGPHNATFVRSDDASYPPHIARSVAHGTRTLVTCGTADTNVPCWTTPPLLGALAGARITGPGLRTLPDLDHLLHPAGTPVNDQPLAPAARRALHGFVRPWRQLTAS</sequence>
<gene>
    <name evidence="2" type="ORF">P2L57_25880</name>
</gene>
<accession>A0ABT5Z5B2</accession>
<dbReference type="SUPFAM" id="SSF53474">
    <property type="entry name" value="alpha/beta-Hydrolases"/>
    <property type="match status" value="1"/>
</dbReference>
<name>A0ABT5Z5B2_9ACTN</name>
<keyword evidence="2" id="KW-0378">Hydrolase</keyword>
<dbReference type="EMBL" id="JARHTQ010000019">
    <property type="protein sequence ID" value="MDF2259015.1"/>
    <property type="molecule type" value="Genomic_DNA"/>
</dbReference>
<feature type="chain" id="PRO_5046193448" evidence="1">
    <location>
        <begin position="35"/>
        <end position="369"/>
    </location>
</feature>
<comment type="caution">
    <text evidence="2">The sequence shown here is derived from an EMBL/GenBank/DDBJ whole genome shotgun (WGS) entry which is preliminary data.</text>
</comment>
<dbReference type="Proteomes" id="UP001220022">
    <property type="component" value="Unassembled WGS sequence"/>
</dbReference>
<dbReference type="PANTHER" id="PTHR43265:SF1">
    <property type="entry name" value="ESTERASE ESTD"/>
    <property type="match status" value="1"/>
</dbReference>
<dbReference type="InterPro" id="IPR053145">
    <property type="entry name" value="AB_hydrolase_Est10"/>
</dbReference>
<reference evidence="2 3" key="1">
    <citation type="submission" date="2023-03" db="EMBL/GenBank/DDBJ databases">
        <title>Draft genome sequence of type strain Streptomyces ferralitis JCM 14344.</title>
        <authorList>
            <person name="Klaysubun C."/>
            <person name="Duangmal K."/>
        </authorList>
    </citation>
    <scope>NUCLEOTIDE SEQUENCE [LARGE SCALE GENOMIC DNA]</scope>
    <source>
        <strain evidence="2 3">JCM 14344</strain>
    </source>
</reference>
<dbReference type="GO" id="GO:0016787">
    <property type="term" value="F:hydrolase activity"/>
    <property type="evidence" value="ECO:0007669"/>
    <property type="project" value="UniProtKB-KW"/>
</dbReference>
<proteinExistence type="predicted"/>
<dbReference type="InterPro" id="IPR029058">
    <property type="entry name" value="AB_hydrolase_fold"/>
</dbReference>
<evidence type="ECO:0000313" key="3">
    <source>
        <dbReference type="Proteomes" id="UP001220022"/>
    </source>
</evidence>
<evidence type="ECO:0000256" key="1">
    <source>
        <dbReference type="SAM" id="SignalP"/>
    </source>
</evidence>